<protein>
    <submittedName>
        <fullName evidence="2">Uncharacterized protein</fullName>
    </submittedName>
</protein>
<keyword evidence="3" id="KW-1185">Reference proteome</keyword>
<organism evidence="2 3">
    <name type="scientific">Zoogloea oleivorans</name>
    <dbReference type="NCBI Taxonomy" id="1552750"/>
    <lineage>
        <taxon>Bacteria</taxon>
        <taxon>Pseudomonadati</taxon>
        <taxon>Pseudomonadota</taxon>
        <taxon>Betaproteobacteria</taxon>
        <taxon>Rhodocyclales</taxon>
        <taxon>Zoogloeaceae</taxon>
        <taxon>Zoogloea</taxon>
    </lineage>
</organism>
<feature type="transmembrane region" description="Helical" evidence="1">
    <location>
        <begin position="33"/>
        <end position="52"/>
    </location>
</feature>
<keyword evidence="1" id="KW-1133">Transmembrane helix</keyword>
<sequence>MPSLGELVREALVLPDYRDWDVSRSIIAARLKLLAVFGALSVAGAFIGAWLFFLAFPIALGLAVAVGFDVFLAGGMESGRQLRKKIIGAERVETRRQEELAKLEYAGVVVTPTFVLGPQGGLWLETSALERAMGKRIAPSLVAEFGAKTVDRRRWVPTANLALVARAIEPVGQQFFAIWLEKTAIPYWTRLDAEAQELSDTPAA</sequence>
<dbReference type="EMBL" id="SDKK01000041">
    <property type="protein sequence ID" value="TYC51410.1"/>
    <property type="molecule type" value="Genomic_DNA"/>
</dbReference>
<proteinExistence type="predicted"/>
<reference evidence="2 3" key="1">
    <citation type="submission" date="2019-01" db="EMBL/GenBank/DDBJ databases">
        <title>Zoogloea oleivorans genome sequencing and assembly.</title>
        <authorList>
            <person name="Tancsics A."/>
            <person name="Farkas M."/>
            <person name="Kriszt B."/>
            <person name="Maroti G."/>
            <person name="Horvath B."/>
        </authorList>
    </citation>
    <scope>NUCLEOTIDE SEQUENCE [LARGE SCALE GENOMIC DNA]</scope>
    <source>
        <strain evidence="2 3">Buc</strain>
    </source>
</reference>
<name>A0A6C2CBF1_9RHOO</name>
<keyword evidence="1" id="KW-0812">Transmembrane</keyword>
<comment type="caution">
    <text evidence="2">The sequence shown here is derived from an EMBL/GenBank/DDBJ whole genome shotgun (WGS) entry which is preliminary data.</text>
</comment>
<evidence type="ECO:0000256" key="1">
    <source>
        <dbReference type="SAM" id="Phobius"/>
    </source>
</evidence>
<keyword evidence="1" id="KW-0472">Membrane</keyword>
<accession>A0A6C2CBF1</accession>
<dbReference type="RefSeq" id="WP_148581592.1">
    <property type="nucleotide sequence ID" value="NZ_SDKK01000041.1"/>
</dbReference>
<dbReference type="AlphaFoldDB" id="A0A6C2CBF1"/>
<evidence type="ECO:0000313" key="2">
    <source>
        <dbReference type="EMBL" id="TYC51410.1"/>
    </source>
</evidence>
<evidence type="ECO:0000313" key="3">
    <source>
        <dbReference type="Proteomes" id="UP000389128"/>
    </source>
</evidence>
<dbReference type="Proteomes" id="UP000389128">
    <property type="component" value="Unassembled WGS sequence"/>
</dbReference>
<gene>
    <name evidence="2" type="ORF">ETQ85_24280</name>
</gene>
<feature type="transmembrane region" description="Helical" evidence="1">
    <location>
        <begin position="58"/>
        <end position="76"/>
    </location>
</feature>